<reference evidence="1 2" key="1">
    <citation type="submission" date="2021-01" db="EMBL/GenBank/DDBJ databases">
        <title>FDA dAtabase for Regulatory Grade micrObial Sequences (FDA-ARGOS): Supporting development and validation of Infectious Disease Dx tests.</title>
        <authorList>
            <person name="Sproer C."/>
            <person name="Gronow S."/>
            <person name="Severitt S."/>
            <person name="Schroder I."/>
            <person name="Tallon L."/>
            <person name="Sadzewicz L."/>
            <person name="Zhao X."/>
            <person name="Boylan J."/>
            <person name="Ott S."/>
            <person name="Bowen H."/>
            <person name="Vavikolanu K."/>
            <person name="Mehta A."/>
            <person name="Aluvathingal J."/>
            <person name="Nadendla S."/>
            <person name="Lowell S."/>
            <person name="Myers T."/>
            <person name="Yan Y."/>
            <person name="Sichtig H."/>
        </authorList>
    </citation>
    <scope>NUCLEOTIDE SEQUENCE [LARGE SCALE GENOMIC DNA]</scope>
    <source>
        <strain evidence="1 2">FDAARGOS_1126</strain>
    </source>
</reference>
<sequence>MVNLDYRTNNPRWGLKGIYFNNLYEYIKTLGFLSNIRHYINVPITLNQSVTYFDNSVSMHVEGNNIDGAWNEECRIHYYKEDNQLNSELVSLYNAKSAGVGNITSRINSNSYINHLINDYNFIVQGNNYVKDVFPPTNINTILTVLENKIKEISSDDIKKAFYDGWYL</sequence>
<protein>
    <submittedName>
        <fullName evidence="1">Uncharacterized protein</fullName>
    </submittedName>
</protein>
<evidence type="ECO:0000313" key="2">
    <source>
        <dbReference type="Proteomes" id="UP000595375"/>
    </source>
</evidence>
<dbReference type="Proteomes" id="UP000595375">
    <property type="component" value="Chromosome"/>
</dbReference>
<organism evidence="1 2">
    <name type="scientific">Fusobacterium canifelinum</name>
    <dbReference type="NCBI Taxonomy" id="285729"/>
    <lineage>
        <taxon>Bacteria</taxon>
        <taxon>Fusobacteriati</taxon>
        <taxon>Fusobacteriota</taxon>
        <taxon>Fusobacteriia</taxon>
        <taxon>Fusobacteriales</taxon>
        <taxon>Fusobacteriaceae</taxon>
        <taxon>Fusobacterium</taxon>
    </lineage>
</organism>
<name>A0ABX7CEE0_9FUSO</name>
<gene>
    <name evidence="1" type="ORF">I6I83_01745</name>
</gene>
<evidence type="ECO:0000313" key="1">
    <source>
        <dbReference type="EMBL" id="QQS87893.1"/>
    </source>
</evidence>
<dbReference type="RefSeq" id="WP_201627402.1">
    <property type="nucleotide sequence ID" value="NZ_CP068114.1"/>
</dbReference>
<accession>A0ABX7CEE0</accession>
<keyword evidence="2" id="KW-1185">Reference proteome</keyword>
<dbReference type="EMBL" id="CP068114">
    <property type="protein sequence ID" value="QQS87893.1"/>
    <property type="molecule type" value="Genomic_DNA"/>
</dbReference>
<proteinExistence type="predicted"/>